<sequence length="85" mass="9803">MEDVDVGIVTNVVAKRNRNAIVKSVAARRNRNVIVKNVIVKRNRNAIVNRKGINNKKSTLSTLSFYKVIFHLQQIFLQFSIYLVF</sequence>
<name>A0A150AZ46_BACCE</name>
<dbReference type="AlphaFoldDB" id="A0A150AZ46"/>
<evidence type="ECO:0000313" key="1">
    <source>
        <dbReference type="EMBL" id="KXX89541.1"/>
    </source>
</evidence>
<dbReference type="RefSeq" id="WP_046947314.1">
    <property type="nucleotide sequence ID" value="NZ_JAAVIN010000003.1"/>
</dbReference>
<dbReference type="Proteomes" id="UP000075591">
    <property type="component" value="Unassembled WGS sequence"/>
</dbReference>
<organism evidence="1 2">
    <name type="scientific">Bacillus cereus</name>
    <dbReference type="NCBI Taxonomy" id="1396"/>
    <lineage>
        <taxon>Bacteria</taxon>
        <taxon>Bacillati</taxon>
        <taxon>Bacillota</taxon>
        <taxon>Bacilli</taxon>
        <taxon>Bacillales</taxon>
        <taxon>Bacillaceae</taxon>
        <taxon>Bacillus</taxon>
        <taxon>Bacillus cereus group</taxon>
    </lineage>
</organism>
<evidence type="ECO:0000313" key="2">
    <source>
        <dbReference type="Proteomes" id="UP000075591"/>
    </source>
</evidence>
<accession>A0A150AZ46</accession>
<proteinExistence type="predicted"/>
<comment type="caution">
    <text evidence="1">The sequence shown here is derived from an EMBL/GenBank/DDBJ whole genome shotgun (WGS) entry which is preliminary data.</text>
</comment>
<dbReference type="EMBL" id="LOMT01000125">
    <property type="protein sequence ID" value="KXX89541.1"/>
    <property type="molecule type" value="Genomic_DNA"/>
</dbReference>
<reference evidence="1 2" key="1">
    <citation type="submission" date="2015-12" db="EMBL/GenBank/DDBJ databases">
        <title>Bacillus cereus Group isolate.</title>
        <authorList>
            <person name="Kovac J."/>
        </authorList>
    </citation>
    <scope>NUCLEOTIDE SEQUENCE [LARGE SCALE GENOMIC DNA]</scope>
    <source>
        <strain evidence="1 2">FSL W8-0275</strain>
    </source>
</reference>
<gene>
    <name evidence="1" type="ORF">AT274_23150</name>
</gene>
<protein>
    <submittedName>
        <fullName evidence="1">Uncharacterized protein</fullName>
    </submittedName>
</protein>